<dbReference type="NCBIfam" id="TIGR01558">
    <property type="entry name" value="sm_term_P27"/>
    <property type="match status" value="1"/>
</dbReference>
<keyword evidence="3" id="KW-1185">Reference proteome</keyword>
<evidence type="ECO:0000313" key="2">
    <source>
        <dbReference type="EMBL" id="MDC4240857.1"/>
    </source>
</evidence>
<evidence type="ECO:0000313" key="3">
    <source>
        <dbReference type="Proteomes" id="UP001141183"/>
    </source>
</evidence>
<dbReference type="Proteomes" id="UP001141183">
    <property type="component" value="Unassembled WGS sequence"/>
</dbReference>
<evidence type="ECO:0000256" key="1">
    <source>
        <dbReference type="SAM" id="MobiDB-lite"/>
    </source>
</evidence>
<name>A0A9X3XPT0_9CLOT</name>
<proteinExistence type="predicted"/>
<protein>
    <submittedName>
        <fullName evidence="2">Phage terminase small subunit P27 family</fullName>
    </submittedName>
</protein>
<dbReference type="AlphaFoldDB" id="A0A9X3XPT0"/>
<feature type="region of interest" description="Disordered" evidence="1">
    <location>
        <begin position="1"/>
        <end position="25"/>
    </location>
</feature>
<gene>
    <name evidence="2" type="ORF">NE398_11880</name>
</gene>
<dbReference type="Pfam" id="PF05119">
    <property type="entry name" value="Terminase_4"/>
    <property type="match status" value="1"/>
</dbReference>
<dbReference type="InterPro" id="IPR006448">
    <property type="entry name" value="Phage_term_ssu_P27"/>
</dbReference>
<dbReference type="RefSeq" id="WP_272470382.1">
    <property type="nucleotide sequence ID" value="NZ_JAMRYU010000012.1"/>
</dbReference>
<feature type="compositionally biased region" description="Basic and acidic residues" evidence="1">
    <location>
        <begin position="11"/>
        <end position="25"/>
    </location>
</feature>
<organism evidence="2 3">
    <name type="scientific">Clostridium tertium</name>
    <dbReference type="NCBI Taxonomy" id="1559"/>
    <lineage>
        <taxon>Bacteria</taxon>
        <taxon>Bacillati</taxon>
        <taxon>Bacillota</taxon>
        <taxon>Clostridia</taxon>
        <taxon>Eubacteriales</taxon>
        <taxon>Clostridiaceae</taxon>
        <taxon>Clostridium</taxon>
    </lineage>
</organism>
<dbReference type="EMBL" id="JAMRYU010000012">
    <property type="protein sequence ID" value="MDC4240857.1"/>
    <property type="molecule type" value="Genomic_DNA"/>
</dbReference>
<accession>A0A9X3XPT0</accession>
<sequence length="154" mass="17618">MARPCKPIETQSRHNTKEEIEARKKQEEKLKGLADKIKPPKHLNKDQKKIFKYIVDELKASGILSNLDIYVLATCSIAISRLTEIEKQINEDITNLWDKTLMSSKDKYTKDFFRCCNELSLSPQARAKIGSLALQAKEKEEDPLIKALKDDNDG</sequence>
<reference evidence="2" key="1">
    <citation type="submission" date="2022-05" db="EMBL/GenBank/DDBJ databases">
        <title>Draft genome sequence of Clostridium tertium strain CP3 isolated from Peru.</title>
        <authorList>
            <person name="Hurtado R."/>
            <person name="Lima L."/>
            <person name="Sousa T."/>
            <person name="Jaiswal A.K."/>
            <person name="Tiwari S."/>
            <person name="Maturrano L."/>
            <person name="Brenig B."/>
            <person name="Azevedo V."/>
        </authorList>
    </citation>
    <scope>NUCLEOTIDE SEQUENCE</scope>
    <source>
        <strain evidence="2">CP3</strain>
    </source>
</reference>
<comment type="caution">
    <text evidence="2">The sequence shown here is derived from an EMBL/GenBank/DDBJ whole genome shotgun (WGS) entry which is preliminary data.</text>
</comment>